<proteinExistence type="predicted"/>
<sequence>MKLFSLSVAAVAAVIGLAPQVEANIPGTVTVTSYGTHKYGKFDKTSRTHNTDTTGTHKYGKFDNTRQVTKTAHVTHLPNGAGRGASNFGAAKKLGLTAGTGLVAGALLLL</sequence>
<keyword evidence="1" id="KW-0732">Signal</keyword>
<dbReference type="AlphaFoldDB" id="A0A8J2WZA8"/>
<dbReference type="Proteomes" id="UP000019375">
    <property type="component" value="Unassembled WGS sequence"/>
</dbReference>
<reference evidence="3" key="1">
    <citation type="journal article" date="2013" name="Genome Announc.">
        <title>Genome sequence of the food spoilage yeast Zygosaccharomyces bailii CLIB 213(T).</title>
        <authorList>
            <person name="Galeote V."/>
            <person name="Bigey F."/>
            <person name="Devillers H."/>
            <person name="Neuveglise C."/>
            <person name="Dequin S."/>
        </authorList>
    </citation>
    <scope>NUCLEOTIDE SEQUENCE [LARGE SCALE GENOMIC DNA]</scope>
    <source>
        <strain evidence="3">CLIB 213 / ATCC 58445 / CBS 680 / CCRC 21525 / NBRC 1098 / NCYC 1416 / NRRL Y-2227</strain>
    </source>
</reference>
<accession>A0A8J2WZA8</accession>
<evidence type="ECO:0000256" key="1">
    <source>
        <dbReference type="SAM" id="SignalP"/>
    </source>
</evidence>
<protein>
    <submittedName>
        <fullName evidence="2">ZYBA0S04-01552g1_1</fullName>
    </submittedName>
</protein>
<evidence type="ECO:0000313" key="3">
    <source>
        <dbReference type="Proteomes" id="UP000019375"/>
    </source>
</evidence>
<evidence type="ECO:0000313" key="2">
    <source>
        <dbReference type="EMBL" id="CDF89325.1"/>
    </source>
</evidence>
<feature type="signal peptide" evidence="1">
    <location>
        <begin position="1"/>
        <end position="23"/>
    </location>
</feature>
<organism evidence="2 3">
    <name type="scientific">Zygosaccharomyces bailii (strain CLIB 213 / ATCC 58445 / CBS 680 / BCRC 21525 / NBRC 1098 / NCYC 1416 / NRRL Y-2227)</name>
    <dbReference type="NCBI Taxonomy" id="1333698"/>
    <lineage>
        <taxon>Eukaryota</taxon>
        <taxon>Fungi</taxon>
        <taxon>Dikarya</taxon>
        <taxon>Ascomycota</taxon>
        <taxon>Saccharomycotina</taxon>
        <taxon>Saccharomycetes</taxon>
        <taxon>Saccharomycetales</taxon>
        <taxon>Saccharomycetaceae</taxon>
        <taxon>Zygosaccharomyces</taxon>
    </lineage>
</organism>
<feature type="chain" id="PRO_5035197118" evidence="1">
    <location>
        <begin position="24"/>
        <end position="110"/>
    </location>
</feature>
<gene>
    <name evidence="2" type="ORF">BN860_01552g</name>
</gene>
<dbReference type="EMBL" id="HG316457">
    <property type="protein sequence ID" value="CDF89325.1"/>
    <property type="molecule type" value="Genomic_DNA"/>
</dbReference>
<name>A0A8J2WZA8_ZYGB2</name>
<keyword evidence="3" id="KW-1185">Reference proteome</keyword>
<dbReference type="OrthoDB" id="4094978at2759"/>